<dbReference type="STRING" id="869213.GCA_000517085_00168"/>
<reference evidence="2 3" key="1">
    <citation type="journal article" date="2014" name="Genome Announc.">
        <title>Draft Genome Sequence of Cytophaga fermentans JCM 21142T, a Facultative Anaerobe Isolated from Marine Mud.</title>
        <authorList>
            <person name="Starns D."/>
            <person name="Oshima K."/>
            <person name="Suda W."/>
            <person name="Iino T."/>
            <person name="Yuki M."/>
            <person name="Inoue J."/>
            <person name="Kitamura K."/>
            <person name="Iida T."/>
            <person name="Darby A."/>
            <person name="Hattori M."/>
            <person name="Ohkuma M."/>
        </authorList>
    </citation>
    <scope>NUCLEOTIDE SEQUENCE [LARGE SCALE GENOMIC DNA]</scope>
    <source>
        <strain evidence="2 3">JCM 21142</strain>
    </source>
</reference>
<gene>
    <name evidence="2" type="ORF">JCM21142_93475</name>
</gene>
<dbReference type="Pfam" id="PF02965">
    <property type="entry name" value="Met_synt_B12"/>
    <property type="match status" value="1"/>
</dbReference>
<dbReference type="Gene3D" id="3.40.109.40">
    <property type="match status" value="1"/>
</dbReference>
<comment type="caution">
    <text evidence="2">The sequence shown here is derived from an EMBL/GenBank/DDBJ whole genome shotgun (WGS) entry which is preliminary data.</text>
</comment>
<feature type="domain" description="AdoMet activation" evidence="1">
    <location>
        <begin position="88"/>
        <end position="208"/>
    </location>
</feature>
<dbReference type="InterPro" id="IPR037010">
    <property type="entry name" value="VitB12-dep_Met_synth_activ_sf"/>
</dbReference>
<dbReference type="InterPro" id="IPR004223">
    <property type="entry name" value="VitB12-dep_Met_synth_activ_dom"/>
</dbReference>
<keyword evidence="3" id="KW-1185">Reference proteome</keyword>
<accession>W7YAX2</accession>
<dbReference type="OrthoDB" id="1420678at2"/>
<dbReference type="GO" id="GO:0008705">
    <property type="term" value="F:methionine synthase activity"/>
    <property type="evidence" value="ECO:0007669"/>
    <property type="project" value="InterPro"/>
</dbReference>
<evidence type="ECO:0000313" key="2">
    <source>
        <dbReference type="EMBL" id="GAF04758.1"/>
    </source>
</evidence>
<dbReference type="SUPFAM" id="SSF56507">
    <property type="entry name" value="Methionine synthase activation domain-like"/>
    <property type="match status" value="1"/>
</dbReference>
<name>W7YAX2_9BACT</name>
<dbReference type="Proteomes" id="UP000019402">
    <property type="component" value="Unassembled WGS sequence"/>
</dbReference>
<dbReference type="eggNOG" id="COG1410">
    <property type="taxonomic scope" value="Bacteria"/>
</dbReference>
<organism evidence="2 3">
    <name type="scientific">Saccharicrinis fermentans DSM 9555 = JCM 21142</name>
    <dbReference type="NCBI Taxonomy" id="869213"/>
    <lineage>
        <taxon>Bacteria</taxon>
        <taxon>Pseudomonadati</taxon>
        <taxon>Bacteroidota</taxon>
        <taxon>Bacteroidia</taxon>
        <taxon>Marinilabiliales</taxon>
        <taxon>Marinilabiliaceae</taxon>
        <taxon>Saccharicrinis</taxon>
    </lineage>
</organism>
<sequence length="227" mass="25747">MESTKHFSFHMNELDILLEDVEELAHLGDDMPFYSLFLKEEIKRFNNIASVEGGYVIKKGGISGDSIEVENTLFQTGRDINRHFRNATYFAVFLCTAGSEISERSKELSSQGQLLEGYILDVLGSVIVEKAMDKIQETLKSQMEPKGLRISNRYSPGYCAWDVKEQRKLFSFFSDGFCHVKLSDTCLMHPIKTVSGMIGIGEKVKYHKHVCHACNSVNCLYRNVSHS</sequence>
<evidence type="ECO:0000259" key="1">
    <source>
        <dbReference type="Pfam" id="PF02965"/>
    </source>
</evidence>
<evidence type="ECO:0000313" key="3">
    <source>
        <dbReference type="Proteomes" id="UP000019402"/>
    </source>
</evidence>
<protein>
    <submittedName>
        <fullName evidence="2">Vitamin B12 dependent methionine synthase</fullName>
    </submittedName>
</protein>
<proteinExistence type="predicted"/>
<dbReference type="EMBL" id="BAMD01000055">
    <property type="protein sequence ID" value="GAF04758.1"/>
    <property type="molecule type" value="Genomic_DNA"/>
</dbReference>
<dbReference type="AlphaFoldDB" id="W7YAX2"/>
<dbReference type="RefSeq" id="WP_052342904.1">
    <property type="nucleotide sequence ID" value="NZ_BAMD01000055.1"/>
</dbReference>